<proteinExistence type="predicted"/>
<sequence length="192" mass="21392">MSDVTRLKNLTLDVDRNALNAAIELLADASLVDDELEKRAASLHEDALTVRRLIDWPPEAFGLVLIGHKWSLTLPQTFFANDERGRRREFPFIAEPLFAACAEIATQMIHNENDRDRFTAIASRGAMLDTIHNAVESGSRIDGCVLFGPMLLGIPAEIYRSKPPSAFGWLRALFRGRVSNNDVHRRPGGSVK</sequence>
<protein>
    <submittedName>
        <fullName evidence="1">Uncharacterized protein</fullName>
    </submittedName>
</protein>
<name>A0A7W5E5S4_9BACT</name>
<organism evidence="1 2">
    <name type="scientific">Aporhodopirellula rubra</name>
    <dbReference type="NCBI Taxonomy" id="980271"/>
    <lineage>
        <taxon>Bacteria</taxon>
        <taxon>Pseudomonadati</taxon>
        <taxon>Planctomycetota</taxon>
        <taxon>Planctomycetia</taxon>
        <taxon>Pirellulales</taxon>
        <taxon>Pirellulaceae</taxon>
        <taxon>Aporhodopirellula</taxon>
    </lineage>
</organism>
<comment type="caution">
    <text evidence="1">The sequence shown here is derived from an EMBL/GenBank/DDBJ whole genome shotgun (WGS) entry which is preliminary data.</text>
</comment>
<dbReference type="AlphaFoldDB" id="A0A7W5E5S4"/>
<gene>
    <name evidence="1" type="ORF">FHS27_006597</name>
</gene>
<accession>A0A7W5E5S4</accession>
<dbReference type="Proteomes" id="UP000536179">
    <property type="component" value="Unassembled WGS sequence"/>
</dbReference>
<reference evidence="1 2" key="1">
    <citation type="submission" date="2020-08" db="EMBL/GenBank/DDBJ databases">
        <title>Genomic Encyclopedia of Type Strains, Phase III (KMG-III): the genomes of soil and plant-associated and newly described type strains.</title>
        <authorList>
            <person name="Whitman W."/>
        </authorList>
    </citation>
    <scope>NUCLEOTIDE SEQUENCE [LARGE SCALE GENOMIC DNA]</scope>
    <source>
        <strain evidence="1 2">CECT 8075</strain>
    </source>
</reference>
<keyword evidence="2" id="KW-1185">Reference proteome</keyword>
<evidence type="ECO:0000313" key="2">
    <source>
        <dbReference type="Proteomes" id="UP000536179"/>
    </source>
</evidence>
<dbReference type="EMBL" id="JACHXU010000065">
    <property type="protein sequence ID" value="MBB3210749.1"/>
    <property type="molecule type" value="Genomic_DNA"/>
</dbReference>
<dbReference type="RefSeq" id="WP_184310261.1">
    <property type="nucleotide sequence ID" value="NZ_JACHXU010000065.1"/>
</dbReference>
<evidence type="ECO:0000313" key="1">
    <source>
        <dbReference type="EMBL" id="MBB3210749.1"/>
    </source>
</evidence>